<dbReference type="EMBL" id="VSRR010001290">
    <property type="protein sequence ID" value="MPC24107.1"/>
    <property type="molecule type" value="Genomic_DNA"/>
</dbReference>
<accession>A0A5B7DSG9</accession>
<comment type="caution">
    <text evidence="1">The sequence shown here is derived from an EMBL/GenBank/DDBJ whole genome shotgun (WGS) entry which is preliminary data.</text>
</comment>
<protein>
    <submittedName>
        <fullName evidence="1">Uncharacterized protein</fullName>
    </submittedName>
</protein>
<keyword evidence="2" id="KW-1185">Reference proteome</keyword>
<organism evidence="1 2">
    <name type="scientific">Portunus trituberculatus</name>
    <name type="common">Swimming crab</name>
    <name type="synonym">Neptunus trituberculatus</name>
    <dbReference type="NCBI Taxonomy" id="210409"/>
    <lineage>
        <taxon>Eukaryota</taxon>
        <taxon>Metazoa</taxon>
        <taxon>Ecdysozoa</taxon>
        <taxon>Arthropoda</taxon>
        <taxon>Crustacea</taxon>
        <taxon>Multicrustacea</taxon>
        <taxon>Malacostraca</taxon>
        <taxon>Eumalacostraca</taxon>
        <taxon>Eucarida</taxon>
        <taxon>Decapoda</taxon>
        <taxon>Pleocyemata</taxon>
        <taxon>Brachyura</taxon>
        <taxon>Eubrachyura</taxon>
        <taxon>Portunoidea</taxon>
        <taxon>Portunidae</taxon>
        <taxon>Portuninae</taxon>
        <taxon>Portunus</taxon>
    </lineage>
</organism>
<dbReference type="AlphaFoldDB" id="A0A5B7DSG9"/>
<proteinExistence type="predicted"/>
<reference evidence="1 2" key="1">
    <citation type="submission" date="2019-05" db="EMBL/GenBank/DDBJ databases">
        <title>Another draft genome of Portunus trituberculatus and its Hox gene families provides insights of decapod evolution.</title>
        <authorList>
            <person name="Jeong J.-H."/>
            <person name="Song I."/>
            <person name="Kim S."/>
            <person name="Choi T."/>
            <person name="Kim D."/>
            <person name="Ryu S."/>
            <person name="Kim W."/>
        </authorList>
    </citation>
    <scope>NUCLEOTIDE SEQUENCE [LARGE SCALE GENOMIC DNA]</scope>
    <source>
        <tissue evidence="1">Muscle</tissue>
    </source>
</reference>
<gene>
    <name evidence="1" type="ORF">E2C01_017177</name>
</gene>
<dbReference type="Proteomes" id="UP000324222">
    <property type="component" value="Unassembled WGS sequence"/>
</dbReference>
<evidence type="ECO:0000313" key="2">
    <source>
        <dbReference type="Proteomes" id="UP000324222"/>
    </source>
</evidence>
<sequence>MAERVGYYDLTFSRPTTARRRPWREHRDWLAQRPLSVQDSGVARQGTKTTPCTPSWMRCGDGYGSLEAASCSEQGKNEQQRLKLSYKGLSFPRRKSPITLTHEYWINASAASPANPGTRDGATLHLGKYFTLDCGRSYAEICSGSLTSGHKSTAVVADSLC</sequence>
<name>A0A5B7DSG9_PORTR</name>
<evidence type="ECO:0000313" key="1">
    <source>
        <dbReference type="EMBL" id="MPC24107.1"/>
    </source>
</evidence>